<proteinExistence type="predicted"/>
<accession>F3YY74</accession>
<keyword evidence="1" id="KW-0449">Lipoprotein</keyword>
<evidence type="ECO:0000313" key="1">
    <source>
        <dbReference type="EMBL" id="EGJ51850.1"/>
    </source>
</evidence>
<dbReference type="EMBL" id="CP003221">
    <property type="protein sequence ID" value="EGJ51850.1"/>
    <property type="molecule type" value="Genomic_DNA"/>
</dbReference>
<organism evidence="1 2">
    <name type="scientific">Desulfocurvibacter africanus subsp. africanus str. Walvis Bay</name>
    <dbReference type="NCBI Taxonomy" id="690850"/>
    <lineage>
        <taxon>Bacteria</taxon>
        <taxon>Pseudomonadati</taxon>
        <taxon>Thermodesulfobacteriota</taxon>
        <taxon>Desulfovibrionia</taxon>
        <taxon>Desulfovibrionales</taxon>
        <taxon>Desulfovibrionaceae</taxon>
        <taxon>Desulfocurvibacter</taxon>
    </lineage>
</organism>
<keyword evidence="2" id="KW-1185">Reference proteome</keyword>
<dbReference type="AlphaFoldDB" id="F3YY74"/>
<sequence precursor="true">MHWQRLLYLLLLSSLALFGCATKESRIMNSDAGLQSMFGKTYYTKANIFIAPIPDRLPALRATSVNYIQNKDRQTIPWGTKVTIKKISSASVYLTTASHGDIEYKFSGRTLQYSDPSVHLSRLLAADLQSVKAAYDSLSLVDKTNVNAGMVQKGMSKLGVFMAIGYPPEFTTRDPDKLDEWLYWNRPRNKVLVLFDEKGTVERVAE</sequence>
<dbReference type="PROSITE" id="PS51257">
    <property type="entry name" value="PROKAR_LIPOPROTEIN"/>
    <property type="match status" value="1"/>
</dbReference>
<name>F3YY74_DESAF</name>
<dbReference type="Proteomes" id="UP000007844">
    <property type="component" value="Chromosome"/>
</dbReference>
<dbReference type="HOGENOM" id="CLU_122309_0_0_7"/>
<dbReference type="RefSeq" id="WP_014261464.1">
    <property type="nucleotide sequence ID" value="NC_016629.1"/>
</dbReference>
<dbReference type="KEGG" id="daf:Desaf_3570"/>
<reference evidence="1 2" key="1">
    <citation type="journal article" date="2011" name="J. Bacteriol.">
        <title>Genome sequence of the mercury-methylating and pleomorphic Desulfovibrio africanus Strain Walvis Bay.</title>
        <authorList>
            <person name="Brown S.D."/>
            <person name="Wall J.D."/>
            <person name="Kucken A.M."/>
            <person name="Gilmour C.C."/>
            <person name="Podar M."/>
            <person name="Brandt C.C."/>
            <person name="Teshima H."/>
            <person name="Detter J.C."/>
            <person name="Han C.S."/>
            <person name="Land M.L."/>
            <person name="Lucas S."/>
            <person name="Han J."/>
            <person name="Pennacchio L."/>
            <person name="Nolan M."/>
            <person name="Pitluck S."/>
            <person name="Woyke T."/>
            <person name="Goodwin L."/>
            <person name="Palumbo A.V."/>
            <person name="Elias D.A."/>
        </authorList>
    </citation>
    <scope>NUCLEOTIDE SEQUENCE [LARGE SCALE GENOMIC DNA]</scope>
    <source>
        <strain evidence="1 2">Walvis Bay</strain>
    </source>
</reference>
<dbReference type="STRING" id="690850.Desaf_3570"/>
<protein>
    <submittedName>
        <fullName evidence="1">Putative lipoprotein</fullName>
    </submittedName>
</protein>
<evidence type="ECO:0000313" key="2">
    <source>
        <dbReference type="Proteomes" id="UP000007844"/>
    </source>
</evidence>
<gene>
    <name evidence="1" type="ORF">Desaf_3570</name>
</gene>